<organism evidence="1 2">
    <name type="scientific">Penicillium ucsense</name>
    <dbReference type="NCBI Taxonomy" id="2839758"/>
    <lineage>
        <taxon>Eukaryota</taxon>
        <taxon>Fungi</taxon>
        <taxon>Dikarya</taxon>
        <taxon>Ascomycota</taxon>
        <taxon>Pezizomycotina</taxon>
        <taxon>Eurotiomycetes</taxon>
        <taxon>Eurotiomycetidae</taxon>
        <taxon>Eurotiales</taxon>
        <taxon>Aspergillaceae</taxon>
        <taxon>Penicillium</taxon>
    </lineage>
</organism>
<gene>
    <name evidence="1" type="ORF">PECM_005697</name>
</gene>
<name>A0A8J8W1Z3_9EURO</name>
<dbReference type="PANTHER" id="PTHR30613">
    <property type="entry name" value="UNCHARACTERIZED PROTEIN YBIU-RELATED"/>
    <property type="match status" value="1"/>
</dbReference>
<evidence type="ECO:0000313" key="1">
    <source>
        <dbReference type="EMBL" id="KAF7716394.1"/>
    </source>
</evidence>
<reference evidence="1" key="1">
    <citation type="journal article" date="2020" name="Front. Microbiol.">
        <title>Gene regulatory networks of Penicillium echinulatum 2HH and Penicillium oxalicum 114-2 inferred by a computational biology approach.</title>
        <authorList>
            <person name="Lenz A.R."/>
            <person name="Galan-Vasquez E."/>
            <person name="Balbinot E."/>
            <person name="De Abreu F.P."/>
            <person name="De Oliveira N.S."/>
            <person name="Da Rosa L.O."/>
            <person name="De Avila E Silva S."/>
            <person name="Camassola M."/>
            <person name="Dillon A.J.P."/>
            <person name="Perez-Rueda E."/>
        </authorList>
    </citation>
    <scope>NUCLEOTIDE SEQUENCE</scope>
    <source>
        <strain evidence="1">S1M29</strain>
    </source>
</reference>
<dbReference type="SUPFAM" id="SSF51197">
    <property type="entry name" value="Clavaminate synthase-like"/>
    <property type="match status" value="1"/>
</dbReference>
<proteinExistence type="predicted"/>
<protein>
    <submittedName>
        <fullName evidence="1">Isopenicillin N synthase-like domain-containing protein</fullName>
    </submittedName>
</protein>
<dbReference type="OrthoDB" id="8249012at2759"/>
<keyword evidence="2" id="KW-1185">Reference proteome</keyword>
<dbReference type="Proteomes" id="UP000631181">
    <property type="component" value="Unassembled WGS sequence"/>
</dbReference>
<evidence type="ECO:0000313" key="2">
    <source>
        <dbReference type="Proteomes" id="UP000631181"/>
    </source>
</evidence>
<comment type="caution">
    <text evidence="1">The sequence shown here is derived from an EMBL/GenBank/DDBJ whole genome shotgun (WGS) entry which is preliminary data.</text>
</comment>
<dbReference type="InterPro" id="IPR027443">
    <property type="entry name" value="IPNS-like_sf"/>
</dbReference>
<dbReference type="InterPro" id="IPR010856">
    <property type="entry name" value="Gig2-like"/>
</dbReference>
<dbReference type="AlphaFoldDB" id="A0A8J8W1Z3"/>
<accession>A0A8J8W1Z3</accession>
<dbReference type="EMBL" id="WIWV01000041">
    <property type="protein sequence ID" value="KAF7716394.1"/>
    <property type="molecule type" value="Genomic_DNA"/>
</dbReference>
<dbReference type="Gene3D" id="2.60.120.330">
    <property type="entry name" value="B-lactam Antibiotic, Isopenicillin N Synthase, Chain"/>
    <property type="match status" value="1"/>
</dbReference>
<dbReference type="Pfam" id="PF07350">
    <property type="entry name" value="Gig2-like"/>
    <property type="match status" value="1"/>
</dbReference>
<dbReference type="PANTHER" id="PTHR30613:SF1">
    <property type="entry name" value="DUF1479 DOMAIN PROTEIN (AFU_ORTHOLOGUE AFUA_5G09280)"/>
    <property type="match status" value="1"/>
</dbReference>
<sequence>MSRFLSRAAVRAASTSTAGHTTKAAGDISSVFPSLQPDYQPEPLAFRFADLKRRIFAKNSAALTESWHRLLCSLEREVHEIKTKGSDIIPSVNYTDIVSGTVPEATVKEIRHRGTAVIRNVVPRQQALDYKERIQDYIAANRENIKAFPADSPAVYELYWSPGQVEARAHPNMLNTQRFLQCLWHSSDPDSKLSTYHPLTYADRLRIRNPGDAKFALGPHVDGGSLERWEDPEYARVYAKIFEGKWEEYDAWDAKHRLRAKMDLYNGAGACSMLRLFQGWLAMSDTAPGEGSLRVCPMITHSTAYTMLRPFFDPGTQQSQLDASFPGSVPGAAQELNPVTHPHLELNSTMTSAPTVEPGDYVLWHCDMIHSVDKEHRGKGDSSVLYIPATPLCEMNVDYLLRQRQAAIDYSPPWDFPGAGGPGERGFTGAMKWNKLSAEGQRAMGLGDKSWEVLEEMSDGEREAVVSANKVCFGV</sequence>